<evidence type="ECO:0000256" key="3">
    <source>
        <dbReference type="ARBA" id="ARBA00022989"/>
    </source>
</evidence>
<dbReference type="PANTHER" id="PTHR31465">
    <property type="entry name" value="PROTEIN RTA1-RELATED"/>
    <property type="match status" value="1"/>
</dbReference>
<feature type="transmembrane region" description="Helical" evidence="5">
    <location>
        <begin position="70"/>
        <end position="93"/>
    </location>
</feature>
<dbReference type="AlphaFoldDB" id="S9XHF7"/>
<dbReference type="STRING" id="653667.S9XHF7"/>
<feature type="transmembrane region" description="Helical" evidence="5">
    <location>
        <begin position="236"/>
        <end position="256"/>
    </location>
</feature>
<feature type="transmembrane region" description="Helical" evidence="5">
    <location>
        <begin position="114"/>
        <end position="135"/>
    </location>
</feature>
<organism evidence="6 7">
    <name type="scientific">Schizosaccharomyces cryophilus (strain OY26 / ATCC MYA-4695 / CBS 11777 / NBRC 106824 / NRRL Y48691)</name>
    <name type="common">Fission yeast</name>
    <dbReference type="NCBI Taxonomy" id="653667"/>
    <lineage>
        <taxon>Eukaryota</taxon>
        <taxon>Fungi</taxon>
        <taxon>Dikarya</taxon>
        <taxon>Ascomycota</taxon>
        <taxon>Taphrinomycotina</taxon>
        <taxon>Schizosaccharomycetes</taxon>
        <taxon>Schizosaccharomycetales</taxon>
        <taxon>Schizosaccharomycetaceae</taxon>
        <taxon>Schizosaccharomyces</taxon>
    </lineage>
</organism>
<gene>
    <name evidence="6" type="ORF">SPOG_03652</name>
</gene>
<feature type="transmembrane region" description="Helical" evidence="5">
    <location>
        <begin position="42"/>
        <end position="58"/>
    </location>
</feature>
<keyword evidence="7" id="KW-1185">Reference proteome</keyword>
<accession>S9XHF7</accession>
<evidence type="ECO:0000313" key="6">
    <source>
        <dbReference type="EMBL" id="EPY53111.1"/>
    </source>
</evidence>
<evidence type="ECO:0000313" key="7">
    <source>
        <dbReference type="Proteomes" id="UP000015464"/>
    </source>
</evidence>
<dbReference type="Proteomes" id="UP000015464">
    <property type="component" value="Unassembled WGS sequence"/>
</dbReference>
<keyword evidence="2 5" id="KW-0812">Transmembrane</keyword>
<name>S9XHF7_SCHCR</name>
<dbReference type="eggNOG" id="ENOG502QU4U">
    <property type="taxonomic scope" value="Eukaryota"/>
</dbReference>
<dbReference type="RefSeq" id="XP_013021370.1">
    <property type="nucleotide sequence ID" value="XM_013165916.1"/>
</dbReference>
<dbReference type="Pfam" id="PF04479">
    <property type="entry name" value="RTA1"/>
    <property type="match status" value="1"/>
</dbReference>
<evidence type="ECO:0000256" key="4">
    <source>
        <dbReference type="ARBA" id="ARBA00023136"/>
    </source>
</evidence>
<dbReference type="HOGENOM" id="CLU_033465_6_0_1"/>
<evidence type="ECO:0000256" key="2">
    <source>
        <dbReference type="ARBA" id="ARBA00022692"/>
    </source>
</evidence>
<dbReference type="OrthoDB" id="1844152at2759"/>
<sequence length="293" mass="32818">MVLEQDVFGYIPNNVLATIAIIFFIIAFLLQVGMLTKSRKSIVWVPLVGTFGEIVGWICRARAHSHIQGYSAYIGQSISLLIAPIFYSAELYVLLYRWAKVYGPQFSLFPPKQYVVFFVTADLIAFAVQCTGGGLTSVNSSRNLGFYISLGGVIFQLFSTIVFVVLQAAFIYGVLKNRPIRKTSGYFLGSPRTKTNDFTFLCLIISTVAILVRLVYRTIEFAGGRHSKVATTELWFALFDFIPIIISAFLLTPALYPCLYEQEYTNYPVDLLSENMHSGPSIEMDKISLQKAL</sequence>
<evidence type="ECO:0000256" key="5">
    <source>
        <dbReference type="SAM" id="Phobius"/>
    </source>
</evidence>
<dbReference type="GO" id="GO:0005886">
    <property type="term" value="C:plasma membrane"/>
    <property type="evidence" value="ECO:0007669"/>
    <property type="project" value="TreeGrafter"/>
</dbReference>
<evidence type="ECO:0000256" key="1">
    <source>
        <dbReference type="ARBA" id="ARBA00004141"/>
    </source>
</evidence>
<dbReference type="PANTHER" id="PTHR31465:SF9">
    <property type="entry name" value="SPHINGOID LONG-CHAIN BASE TRANSPORTER RSB1"/>
    <property type="match status" value="1"/>
</dbReference>
<dbReference type="OMA" id="TTELWFA"/>
<keyword evidence="4 5" id="KW-0472">Membrane</keyword>
<dbReference type="GeneID" id="25037969"/>
<comment type="subcellular location">
    <subcellularLocation>
        <location evidence="1">Membrane</location>
        <topology evidence="1">Multi-pass membrane protein</topology>
    </subcellularLocation>
</comment>
<protein>
    <submittedName>
        <fullName evidence="6">RTA1 like protein</fullName>
    </submittedName>
</protein>
<dbReference type="EMBL" id="KE546988">
    <property type="protein sequence ID" value="EPY53111.1"/>
    <property type="molecule type" value="Genomic_DNA"/>
</dbReference>
<dbReference type="GO" id="GO:0000324">
    <property type="term" value="C:fungal-type vacuole"/>
    <property type="evidence" value="ECO:0007669"/>
    <property type="project" value="TreeGrafter"/>
</dbReference>
<dbReference type="InterPro" id="IPR007568">
    <property type="entry name" value="RTA1"/>
</dbReference>
<feature type="transmembrane region" description="Helical" evidence="5">
    <location>
        <begin position="196"/>
        <end position="216"/>
    </location>
</feature>
<feature type="transmembrane region" description="Helical" evidence="5">
    <location>
        <begin position="15"/>
        <end position="35"/>
    </location>
</feature>
<reference evidence="6 7" key="1">
    <citation type="journal article" date="2011" name="Science">
        <title>Comparative functional genomics of the fission yeasts.</title>
        <authorList>
            <person name="Rhind N."/>
            <person name="Chen Z."/>
            <person name="Yassour M."/>
            <person name="Thompson D.A."/>
            <person name="Haas B.J."/>
            <person name="Habib N."/>
            <person name="Wapinski I."/>
            <person name="Roy S."/>
            <person name="Lin M.F."/>
            <person name="Heiman D.I."/>
            <person name="Young S.K."/>
            <person name="Furuya K."/>
            <person name="Guo Y."/>
            <person name="Pidoux A."/>
            <person name="Chen H.M."/>
            <person name="Robbertse B."/>
            <person name="Goldberg J.M."/>
            <person name="Aoki K."/>
            <person name="Bayne E.H."/>
            <person name="Berlin A.M."/>
            <person name="Desjardins C.A."/>
            <person name="Dobbs E."/>
            <person name="Dukaj L."/>
            <person name="Fan L."/>
            <person name="FitzGerald M.G."/>
            <person name="French C."/>
            <person name="Gujja S."/>
            <person name="Hansen K."/>
            <person name="Keifenheim D."/>
            <person name="Levin J.Z."/>
            <person name="Mosher R.A."/>
            <person name="Mueller C.A."/>
            <person name="Pfiffner J."/>
            <person name="Priest M."/>
            <person name="Russ C."/>
            <person name="Smialowska A."/>
            <person name="Swoboda P."/>
            <person name="Sykes S.M."/>
            <person name="Vaughn M."/>
            <person name="Vengrova S."/>
            <person name="Yoder R."/>
            <person name="Zeng Q."/>
            <person name="Allshire R."/>
            <person name="Baulcombe D."/>
            <person name="Birren B.W."/>
            <person name="Brown W."/>
            <person name="Ekwall K."/>
            <person name="Kellis M."/>
            <person name="Leatherwood J."/>
            <person name="Levin H."/>
            <person name="Margalit H."/>
            <person name="Martienssen R."/>
            <person name="Nieduszynski C.A."/>
            <person name="Spatafora J.W."/>
            <person name="Friedman N."/>
            <person name="Dalgaard J.Z."/>
            <person name="Baumann P."/>
            <person name="Niki H."/>
            <person name="Regev A."/>
            <person name="Nusbaum C."/>
        </authorList>
    </citation>
    <scope>NUCLEOTIDE SEQUENCE [LARGE SCALE GENOMIC DNA]</scope>
    <source>
        <strain evidence="7">OY26 / ATCC MYA-4695 / CBS 11777 / NBRC 106824 / NRRL Y48691</strain>
    </source>
</reference>
<feature type="transmembrane region" description="Helical" evidence="5">
    <location>
        <begin position="147"/>
        <end position="175"/>
    </location>
</feature>
<keyword evidence="3 5" id="KW-1133">Transmembrane helix</keyword>
<proteinExistence type="predicted"/>